<gene>
    <name evidence="3" type="ORF">J2792_003375</name>
</gene>
<dbReference type="InterPro" id="IPR009075">
    <property type="entry name" value="AcylCo_DH/oxidase_C"/>
</dbReference>
<feature type="domain" description="Acyl-CoA dehydrogenase/oxidase C-terminal" evidence="2">
    <location>
        <begin position="1"/>
        <end position="102"/>
    </location>
</feature>
<comment type="caution">
    <text evidence="3">The sequence shown here is derived from an EMBL/GenBank/DDBJ whole genome shotgun (WGS) entry which is preliminary data.</text>
</comment>
<sequence>MAGKIEAARGLNVAAAAALDGAALHADQSVRDDRLALAQWLLPIVKDGAARLAFDVSSDAMQVLGGAGYRREWPNERHLRDSRVFSIYEGTGGIQAIDLLERQLKREKGRGLRIFLDLARREYCAGQVFDAELQHILATLERISGMLAQCDGRTSAAAATPFLGSLRSPRMPGLPRGYCGWRETTRPAVR</sequence>
<dbReference type="Proteomes" id="UP001184150">
    <property type="component" value="Unassembled WGS sequence"/>
</dbReference>
<dbReference type="Pfam" id="PF00441">
    <property type="entry name" value="Acyl-CoA_dh_1"/>
    <property type="match status" value="1"/>
</dbReference>
<dbReference type="InterPro" id="IPR052166">
    <property type="entry name" value="Diverse_Acyl-CoA_DH"/>
</dbReference>
<dbReference type="Gene3D" id="1.20.140.10">
    <property type="entry name" value="Butyryl-CoA Dehydrogenase, subunit A, domain 3"/>
    <property type="match status" value="1"/>
</dbReference>
<protein>
    <recommendedName>
        <fullName evidence="2">Acyl-CoA dehydrogenase/oxidase C-terminal domain-containing protein</fullName>
    </recommendedName>
</protein>
<dbReference type="PANTHER" id="PTHR42803:SF3">
    <property type="entry name" value="ACYL-COA DEHYDROGENASE-RELATED"/>
    <property type="match status" value="1"/>
</dbReference>
<evidence type="ECO:0000259" key="2">
    <source>
        <dbReference type="Pfam" id="PF00441"/>
    </source>
</evidence>
<reference evidence="3 4" key="1">
    <citation type="submission" date="2023-07" db="EMBL/GenBank/DDBJ databases">
        <title>Sorghum-associated microbial communities from plants grown in Nebraska, USA.</title>
        <authorList>
            <person name="Schachtman D."/>
        </authorList>
    </citation>
    <scope>NUCLEOTIDE SEQUENCE [LARGE SCALE GENOMIC DNA]</scope>
    <source>
        <strain evidence="3 4">DS1027</strain>
    </source>
</reference>
<organism evidence="3 4">
    <name type="scientific">Novosphingobium capsulatum</name>
    <dbReference type="NCBI Taxonomy" id="13688"/>
    <lineage>
        <taxon>Bacteria</taxon>
        <taxon>Pseudomonadati</taxon>
        <taxon>Pseudomonadota</taxon>
        <taxon>Alphaproteobacteria</taxon>
        <taxon>Sphingomonadales</taxon>
        <taxon>Sphingomonadaceae</taxon>
        <taxon>Novosphingobium</taxon>
    </lineage>
</organism>
<keyword evidence="4" id="KW-1185">Reference proteome</keyword>
<dbReference type="PANTHER" id="PTHR42803">
    <property type="entry name" value="ACYL-COA DEHYDROGENASE"/>
    <property type="match status" value="1"/>
</dbReference>
<keyword evidence="1" id="KW-0285">Flavoprotein</keyword>
<evidence type="ECO:0000313" key="4">
    <source>
        <dbReference type="Proteomes" id="UP001184150"/>
    </source>
</evidence>
<dbReference type="SUPFAM" id="SSF47203">
    <property type="entry name" value="Acyl-CoA dehydrogenase C-terminal domain-like"/>
    <property type="match status" value="1"/>
</dbReference>
<dbReference type="EMBL" id="JAVDRD010000010">
    <property type="protein sequence ID" value="MDR6512490.1"/>
    <property type="molecule type" value="Genomic_DNA"/>
</dbReference>
<evidence type="ECO:0000313" key="3">
    <source>
        <dbReference type="EMBL" id="MDR6512490.1"/>
    </source>
</evidence>
<dbReference type="InterPro" id="IPR036250">
    <property type="entry name" value="AcylCo_DH-like_C"/>
</dbReference>
<accession>A0ABU1MQ62</accession>
<dbReference type="PROSITE" id="PS00073">
    <property type="entry name" value="ACYL_COA_DH_2"/>
    <property type="match status" value="1"/>
</dbReference>
<dbReference type="InterPro" id="IPR006089">
    <property type="entry name" value="Acyl-CoA_DH_CS"/>
</dbReference>
<proteinExistence type="predicted"/>
<name>A0ABU1MQ62_9SPHN</name>
<evidence type="ECO:0000256" key="1">
    <source>
        <dbReference type="ARBA" id="ARBA00022630"/>
    </source>
</evidence>